<evidence type="ECO:0000313" key="1">
    <source>
        <dbReference type="EMBL" id="UPK90752.1"/>
    </source>
</evidence>
<sequence>MPGQTPSGRDRPLRRLVPTQAIRSGPSAVATPSPRSRSNTVIAACNACRRNKAKCYGERPACRRCIEKGLLCQYITLPGESRLQAIHRNHHDLEDRASVHEEIFNMLKNLPEHDAQNILKRIRSGTDVDALLNQVKAGDLLLQVALVPETRLRYEFPYRSEMPADYARDNPYLNSLIYEAASLYSTPQTSEHVSPPRMTDLGSDEQHSLYLKPFHAAHVVDPVLPNVKPSLWTPVCNDDALMRDLLSVLFRCEYQFTAAFQKDLFLEDMAARRKDFCSSLLVNIVLAYACVCYPGFSNRAEYWNPNTLAYRFLAEAKRLWELERSEPCITTIQAGILFSVFHNLCGLDEIGQPYRIHAVSLAHELRIFDMMDVRSQRIQNGRVHTAWALYIWETLVAFSFMLPPLLKKPPEWALPDPTRNSQWYGEIWLKYPLNNDLSPSYFSHIFRARCHFRIIMNEICDAAYSEGPGITLVKAYGFYERLQSWYRSLPIPLQPRTIVLPGHLQLHIYYHHLLLTLYEPLCDIETTQYPSPQQIVVHAKKYLQTLVRLYYLRHGFEAMDLFVVIPLMLTGYDCIDAIGDQTPTTELETLRSTLILIAQGLYSQRRNHYLAEALFRVIRGRMRPQELALLRGTMSLEEQEAVNDLDDMQPVRSHWPVSVVKNQADVDAHILTNLVQSYASLNIEERQGQASQQGSCANVS</sequence>
<name>A0ACD3YP23_FUSSC</name>
<accession>A0ACD3YP23</accession>
<protein>
    <submittedName>
        <fullName evidence="1">Uncharacterized protein</fullName>
    </submittedName>
</protein>
<proteinExistence type="predicted"/>
<dbReference type="EMBL" id="CP090031">
    <property type="protein sequence ID" value="UPK90752.1"/>
    <property type="molecule type" value="Genomic_DNA"/>
</dbReference>
<keyword evidence="2" id="KW-1185">Reference proteome</keyword>
<dbReference type="Proteomes" id="UP000830768">
    <property type="component" value="Chromosome 2"/>
</dbReference>
<reference evidence="1" key="1">
    <citation type="submission" date="2021-11" db="EMBL/GenBank/DDBJ databases">
        <title>Fusarium solani-melongenae Genome sequencing and assembly.</title>
        <authorList>
            <person name="Xie S."/>
            <person name="Huang L."/>
            <person name="Zhang X."/>
        </authorList>
    </citation>
    <scope>NUCLEOTIDE SEQUENCE</scope>
    <source>
        <strain evidence="1">CRI 24-3</strain>
    </source>
</reference>
<gene>
    <name evidence="1" type="ORF">LCI18_001687</name>
</gene>
<organism evidence="1 2">
    <name type="scientific">Fusarium solani subsp. cucurbitae</name>
    <name type="common">Neocosmosporum cucurbitae</name>
    <dbReference type="NCBI Taxonomy" id="2747967"/>
    <lineage>
        <taxon>Eukaryota</taxon>
        <taxon>Fungi</taxon>
        <taxon>Dikarya</taxon>
        <taxon>Ascomycota</taxon>
        <taxon>Pezizomycotina</taxon>
        <taxon>Sordariomycetes</taxon>
        <taxon>Hypocreomycetidae</taxon>
        <taxon>Hypocreales</taxon>
        <taxon>Nectriaceae</taxon>
        <taxon>Fusarium</taxon>
        <taxon>Fusarium solani species complex</taxon>
    </lineage>
</organism>
<evidence type="ECO:0000313" key="2">
    <source>
        <dbReference type="Proteomes" id="UP000830768"/>
    </source>
</evidence>